<dbReference type="Gene3D" id="3.30.70.270">
    <property type="match status" value="1"/>
</dbReference>
<keyword evidence="2" id="KW-0548">Nucleotidyltransferase</keyword>
<dbReference type="OrthoDB" id="115435at2759"/>
<dbReference type="GO" id="GO:0003964">
    <property type="term" value="F:RNA-directed DNA polymerase activity"/>
    <property type="evidence" value="ECO:0007669"/>
    <property type="project" value="UniProtKB-KW"/>
</dbReference>
<dbReference type="InterPro" id="IPR043128">
    <property type="entry name" value="Rev_trsase/Diguanyl_cyclase"/>
</dbReference>
<name>V2YA88_MONRO</name>
<dbReference type="InterPro" id="IPR053134">
    <property type="entry name" value="RNA-dir_DNA_polymerase"/>
</dbReference>
<evidence type="ECO:0000259" key="1">
    <source>
        <dbReference type="PROSITE" id="PS50878"/>
    </source>
</evidence>
<keyword evidence="3" id="KW-1185">Reference proteome</keyword>
<dbReference type="CDD" id="cd01647">
    <property type="entry name" value="RT_LTR"/>
    <property type="match status" value="1"/>
</dbReference>
<dbReference type="PROSITE" id="PS50878">
    <property type="entry name" value="RT_POL"/>
    <property type="match status" value="1"/>
</dbReference>
<sequence>MVEVEFKMSEKEFRENFLISGIRDEEMILGLPWLRFHNSRIDWETGEMEFSPRQKIQIKQFMGILDNTPEEVLIRAKTTTLQELAQQTEGAKKSIDKLIPSYLQGYQKWFKKGKSECFPPSRTYNHRIELKPDFIPWNCKLYSLRPAEQKEQDKFLEENMWKEYIRKSKSPIALPFFFVAKKEKEALRPTQDYWELNKRTIKNAYPLLFISELLDKLKGANIFSKLNLQNSYNNVQIKDRDQWKATFKTNRGLFKPMVMFFGLSNSPATFQAFMNDILSDFINEGWCVVYMDDILLFLDNRKEH</sequence>
<dbReference type="Gene3D" id="2.40.70.10">
    <property type="entry name" value="Acid Proteases"/>
    <property type="match status" value="1"/>
</dbReference>
<comment type="caution">
    <text evidence="2">The sequence shown here is derived from an EMBL/GenBank/DDBJ whole genome shotgun (WGS) entry which is preliminary data.</text>
</comment>
<keyword evidence="2" id="KW-0808">Transferase</keyword>
<gene>
    <name evidence="2" type="ORF">Moror_3149</name>
</gene>
<dbReference type="PANTHER" id="PTHR24559">
    <property type="entry name" value="TRANSPOSON TY3-I GAG-POL POLYPROTEIN"/>
    <property type="match status" value="1"/>
</dbReference>
<dbReference type="HOGENOM" id="CLU_000384_42_2_1"/>
<protein>
    <submittedName>
        <fullName evidence="2">Reverse transcriptase-rnase h-integrase</fullName>
    </submittedName>
</protein>
<dbReference type="AlphaFoldDB" id="V2YA88"/>
<dbReference type="InterPro" id="IPR043502">
    <property type="entry name" value="DNA/RNA_pol_sf"/>
</dbReference>
<dbReference type="KEGG" id="mrr:Moror_3149"/>
<evidence type="ECO:0000313" key="2">
    <source>
        <dbReference type="EMBL" id="ESK88589.1"/>
    </source>
</evidence>
<dbReference type="Proteomes" id="UP000017559">
    <property type="component" value="Unassembled WGS sequence"/>
</dbReference>
<dbReference type="PANTHER" id="PTHR24559:SF440">
    <property type="entry name" value="RIBONUCLEASE H"/>
    <property type="match status" value="1"/>
</dbReference>
<dbReference type="EMBL" id="AWSO01000637">
    <property type="protein sequence ID" value="ESK88589.1"/>
    <property type="molecule type" value="Genomic_DNA"/>
</dbReference>
<proteinExistence type="predicted"/>
<dbReference type="Gene3D" id="3.10.10.10">
    <property type="entry name" value="HIV Type 1 Reverse Transcriptase, subunit A, domain 1"/>
    <property type="match status" value="1"/>
</dbReference>
<accession>V2YA88</accession>
<organism evidence="2 3">
    <name type="scientific">Moniliophthora roreri (strain MCA 2997)</name>
    <name type="common">Cocoa frosty pod rot fungus</name>
    <name type="synonym">Crinipellis roreri</name>
    <dbReference type="NCBI Taxonomy" id="1381753"/>
    <lineage>
        <taxon>Eukaryota</taxon>
        <taxon>Fungi</taxon>
        <taxon>Dikarya</taxon>
        <taxon>Basidiomycota</taxon>
        <taxon>Agaricomycotina</taxon>
        <taxon>Agaricomycetes</taxon>
        <taxon>Agaricomycetidae</taxon>
        <taxon>Agaricales</taxon>
        <taxon>Marasmiineae</taxon>
        <taxon>Marasmiaceae</taxon>
        <taxon>Moniliophthora</taxon>
    </lineage>
</organism>
<feature type="domain" description="Reverse transcriptase" evidence="1">
    <location>
        <begin position="160"/>
        <end position="304"/>
    </location>
</feature>
<dbReference type="Pfam" id="PF00078">
    <property type="entry name" value="RVT_1"/>
    <property type="match status" value="1"/>
</dbReference>
<reference evidence="2 3" key="1">
    <citation type="journal article" date="2014" name="BMC Genomics">
        <title>Genome and secretome analysis of the hemibiotrophic fungal pathogen, Moniliophthora roreri, which causes frosty pod rot disease of cacao: mechanisms of the biotrophic and necrotrophic phases.</title>
        <authorList>
            <person name="Meinhardt L.W."/>
            <person name="Costa G.G.L."/>
            <person name="Thomazella D.P.T."/>
            <person name="Teixeira P.J.P.L."/>
            <person name="Carazzolle M.F."/>
            <person name="Schuster S.C."/>
            <person name="Carlson J.E."/>
            <person name="Guiltinan M.J."/>
            <person name="Mieczkowski P."/>
            <person name="Farmer A."/>
            <person name="Ramaraj T."/>
            <person name="Crozier J."/>
            <person name="Davis R.E."/>
            <person name="Shao J."/>
            <person name="Melnick R.L."/>
            <person name="Pereira G.A.G."/>
            <person name="Bailey B.A."/>
        </authorList>
    </citation>
    <scope>NUCLEOTIDE SEQUENCE [LARGE SCALE GENOMIC DNA]</scope>
    <source>
        <strain evidence="2 3">MCA 2997</strain>
    </source>
</reference>
<keyword evidence="2" id="KW-0695">RNA-directed DNA polymerase</keyword>
<dbReference type="InterPro" id="IPR000477">
    <property type="entry name" value="RT_dom"/>
</dbReference>
<evidence type="ECO:0000313" key="3">
    <source>
        <dbReference type="Proteomes" id="UP000017559"/>
    </source>
</evidence>
<dbReference type="SUPFAM" id="SSF56672">
    <property type="entry name" value="DNA/RNA polymerases"/>
    <property type="match status" value="1"/>
</dbReference>
<dbReference type="InterPro" id="IPR021109">
    <property type="entry name" value="Peptidase_aspartic_dom_sf"/>
</dbReference>